<dbReference type="PANTHER" id="PTHR13563:SF5">
    <property type="entry name" value="TRNA METHYLTRANSFERASE 10 HOMOLOG C"/>
    <property type="match status" value="1"/>
</dbReference>
<dbReference type="WBParaSite" id="SMUV_0000987701-mRNA-1">
    <property type="protein sequence ID" value="SMUV_0000987701-mRNA-1"/>
    <property type="gene ID" value="SMUV_0000987701"/>
</dbReference>
<dbReference type="PROSITE" id="PS51675">
    <property type="entry name" value="SAM_MT_TRM10"/>
    <property type="match status" value="1"/>
</dbReference>
<dbReference type="InterPro" id="IPR028564">
    <property type="entry name" value="MT_TRM10-typ"/>
</dbReference>
<evidence type="ECO:0000259" key="4">
    <source>
        <dbReference type="PROSITE" id="PS51675"/>
    </source>
</evidence>
<dbReference type="Proteomes" id="UP000046393">
    <property type="component" value="Unplaced"/>
</dbReference>
<dbReference type="GO" id="GO:0008168">
    <property type="term" value="F:methyltransferase activity"/>
    <property type="evidence" value="ECO:0007669"/>
    <property type="project" value="UniProtKB-KW"/>
</dbReference>
<organism evidence="5 6">
    <name type="scientific">Syphacia muris</name>
    <dbReference type="NCBI Taxonomy" id="451379"/>
    <lineage>
        <taxon>Eukaryota</taxon>
        <taxon>Metazoa</taxon>
        <taxon>Ecdysozoa</taxon>
        <taxon>Nematoda</taxon>
        <taxon>Chromadorea</taxon>
        <taxon>Rhabditida</taxon>
        <taxon>Spirurina</taxon>
        <taxon>Oxyuridomorpha</taxon>
        <taxon>Oxyuroidea</taxon>
        <taxon>Oxyuridae</taxon>
        <taxon>Syphacia</taxon>
    </lineage>
</organism>
<dbReference type="GO" id="GO:0005739">
    <property type="term" value="C:mitochondrion"/>
    <property type="evidence" value="ECO:0007669"/>
    <property type="project" value="TreeGrafter"/>
</dbReference>
<dbReference type="PANTHER" id="PTHR13563">
    <property type="entry name" value="TRNA (GUANINE-9-) METHYLTRANSFERASE"/>
    <property type="match status" value="1"/>
</dbReference>
<dbReference type="InterPro" id="IPR038459">
    <property type="entry name" value="MT_TRM10-typ_sf"/>
</dbReference>
<evidence type="ECO:0000256" key="1">
    <source>
        <dbReference type="ARBA" id="ARBA00022603"/>
    </source>
</evidence>
<evidence type="ECO:0000313" key="6">
    <source>
        <dbReference type="WBParaSite" id="SMUV_0000987701-mRNA-1"/>
    </source>
</evidence>
<dbReference type="GO" id="GO:0070131">
    <property type="term" value="P:positive regulation of mitochondrial translation"/>
    <property type="evidence" value="ECO:0007669"/>
    <property type="project" value="TreeGrafter"/>
</dbReference>
<dbReference type="GO" id="GO:0097745">
    <property type="term" value="P:mitochondrial tRNA 5'-end processing"/>
    <property type="evidence" value="ECO:0007669"/>
    <property type="project" value="TreeGrafter"/>
</dbReference>
<reference evidence="6" key="1">
    <citation type="submission" date="2017-02" db="UniProtKB">
        <authorList>
            <consortium name="WormBaseParasite"/>
        </authorList>
    </citation>
    <scope>IDENTIFICATION</scope>
</reference>
<evidence type="ECO:0000313" key="5">
    <source>
        <dbReference type="Proteomes" id="UP000046393"/>
    </source>
</evidence>
<dbReference type="AlphaFoldDB" id="A0A0N5AY41"/>
<protein>
    <submittedName>
        <fullName evidence="6">SAM-dependent MTase TRM10-type domain-containing protein</fullName>
    </submittedName>
</protein>
<keyword evidence="1" id="KW-0489">Methyltransferase</keyword>
<evidence type="ECO:0000256" key="2">
    <source>
        <dbReference type="ARBA" id="ARBA00022679"/>
    </source>
</evidence>
<name>A0A0N5AY41_9BILA</name>
<keyword evidence="3" id="KW-0949">S-adenosyl-L-methionine</keyword>
<proteinExistence type="predicted"/>
<dbReference type="GO" id="GO:0032259">
    <property type="term" value="P:methylation"/>
    <property type="evidence" value="ECO:0007669"/>
    <property type="project" value="UniProtKB-KW"/>
</dbReference>
<dbReference type="GO" id="GO:0005654">
    <property type="term" value="C:nucleoplasm"/>
    <property type="evidence" value="ECO:0007669"/>
    <property type="project" value="TreeGrafter"/>
</dbReference>
<feature type="domain" description="SAM-dependent MTase TRM10-type" evidence="4">
    <location>
        <begin position="145"/>
        <end position="347"/>
    </location>
</feature>
<dbReference type="STRING" id="451379.A0A0N5AY41"/>
<dbReference type="Gene3D" id="3.40.1280.30">
    <property type="match status" value="1"/>
</dbReference>
<sequence length="382" mass="44993">MYRAKIRLGIKNCSIPVIWGKPKLIQLPSENFVKELCVEDKARLDAIIKEVKMFSRCFSRFPNSLTDDDWKVLLECQSMKQRLDRLHFVYRKERWKAKDLAKKLERKAAAQAEVKEEQEREEGRYSKSLLLLPSARRKTITKMFDELRYLHSLQVEPYPTMIVDCQFLQHHSPRGRSLTFNQLNLLVAMNKTRLRPWPLYFCNMDLENPVVFNEYQRHLQSFNSTRSIFFELLSDVRQFIQGRNTVYLSPHADEELVKLDDIEIFIIGGIVDRVPEKNIHPQASMIAAKELEVTAKKLPLDKFMKWKSGSKSLTLTVVSQILNDVWCNDGDWKLAINKNIPIRNKKEASEKNPFPKQMHCQYRDYNKRVMEEVKKKLGTQTL</sequence>
<dbReference type="GO" id="GO:0000049">
    <property type="term" value="F:tRNA binding"/>
    <property type="evidence" value="ECO:0007669"/>
    <property type="project" value="TreeGrafter"/>
</dbReference>
<evidence type="ECO:0000256" key="3">
    <source>
        <dbReference type="ARBA" id="ARBA00022691"/>
    </source>
</evidence>
<dbReference type="InterPro" id="IPR007356">
    <property type="entry name" value="tRNA_m1G_MeTrfase_euk"/>
</dbReference>
<accession>A0A0N5AY41</accession>
<keyword evidence="5" id="KW-1185">Reference proteome</keyword>
<keyword evidence="2" id="KW-0808">Transferase</keyword>